<dbReference type="InterPro" id="IPR013087">
    <property type="entry name" value="Znf_C2H2_type"/>
</dbReference>
<evidence type="ECO:0000313" key="2">
    <source>
        <dbReference type="EMBL" id="MBB5628468.1"/>
    </source>
</evidence>
<dbReference type="AlphaFoldDB" id="A0A7W8Z7F0"/>
<evidence type="ECO:0000313" key="3">
    <source>
        <dbReference type="Proteomes" id="UP000588112"/>
    </source>
</evidence>
<dbReference type="RefSeq" id="WP_184612982.1">
    <property type="nucleotide sequence ID" value="NZ_BOOS01000075.1"/>
</dbReference>
<proteinExistence type="predicted"/>
<dbReference type="PROSITE" id="PS00028">
    <property type="entry name" value="ZINC_FINGER_C2H2_1"/>
    <property type="match status" value="1"/>
</dbReference>
<sequence length="334" mass="37509">MRVIMQPASLATPSVRQHYDDTIKSPVLLADHADVLGVDLQWLQQLHPSGSAPMWGMTPGKKNVNVGKYRKLRPGDYVFFYGQKRLYLGGLVTYTFHNPALARRLWGQDDEGQTWEFMYALDDLRGCNIPIEDVRQALPTVGPGWFVQNPYVAEGVAADNLIDLAQVAIGDVALLPSDTVILHDDEATEAPAFSGELERQVQQVSRGEQTRLKRFLLPGATGICALCGRTFERRFLVAAHIKKRTHCTESERRDLANVAMLNCILGCDALYEHGYVAVGPGGTLLISPAALREPSVRSHVELHLKGRLTHWWSQMREPYFAWHRDRIFRTEIPA</sequence>
<protein>
    <recommendedName>
        <fullName evidence="1">C2H2-type domain-containing protein</fullName>
    </recommendedName>
</protein>
<reference evidence="2 3" key="1">
    <citation type="submission" date="2020-08" db="EMBL/GenBank/DDBJ databases">
        <title>Sequencing the genomes of 1000 actinobacteria strains.</title>
        <authorList>
            <person name="Klenk H.-P."/>
        </authorList>
    </citation>
    <scope>NUCLEOTIDE SEQUENCE [LARGE SCALE GENOMIC DNA]</scope>
    <source>
        <strain evidence="2 3">DSM 45790</strain>
    </source>
</reference>
<comment type="caution">
    <text evidence="2">The sequence shown here is derived from an EMBL/GenBank/DDBJ whole genome shotgun (WGS) entry which is preliminary data.</text>
</comment>
<evidence type="ECO:0000259" key="1">
    <source>
        <dbReference type="PROSITE" id="PS50157"/>
    </source>
</evidence>
<accession>A0A7W8Z7F0</accession>
<keyword evidence="3" id="KW-1185">Reference proteome</keyword>
<name>A0A7W8Z7F0_9ACTN</name>
<dbReference type="Proteomes" id="UP000588112">
    <property type="component" value="Unassembled WGS sequence"/>
</dbReference>
<dbReference type="PROSITE" id="PS50157">
    <property type="entry name" value="ZINC_FINGER_C2H2_2"/>
    <property type="match status" value="1"/>
</dbReference>
<dbReference type="EMBL" id="JACHBR010000001">
    <property type="protein sequence ID" value="MBB5628468.1"/>
    <property type="molecule type" value="Genomic_DNA"/>
</dbReference>
<gene>
    <name evidence="2" type="ORF">BJ981_004167</name>
</gene>
<feature type="domain" description="C2H2-type" evidence="1">
    <location>
        <begin position="222"/>
        <end position="251"/>
    </location>
</feature>
<organism evidence="2 3">
    <name type="scientific">Sphaerisporangium krabiense</name>
    <dbReference type="NCBI Taxonomy" id="763782"/>
    <lineage>
        <taxon>Bacteria</taxon>
        <taxon>Bacillati</taxon>
        <taxon>Actinomycetota</taxon>
        <taxon>Actinomycetes</taxon>
        <taxon>Streptosporangiales</taxon>
        <taxon>Streptosporangiaceae</taxon>
        <taxon>Sphaerisporangium</taxon>
    </lineage>
</organism>